<dbReference type="Proteomes" id="UP000250241">
    <property type="component" value="Chromosome"/>
</dbReference>
<dbReference type="EMBL" id="AP017895">
    <property type="protein sequence ID" value="BAV88278.1"/>
    <property type="molecule type" value="Genomic_DNA"/>
</dbReference>
<evidence type="ECO:0000313" key="1">
    <source>
        <dbReference type="EMBL" id="BAV88278.1"/>
    </source>
</evidence>
<dbReference type="AlphaFoldDB" id="A0A2Z5R0L8"/>
<dbReference type="RefSeq" id="WP_037233657.1">
    <property type="nucleotide sequence ID" value="NZ_CAUOLR010000014.1"/>
</dbReference>
<evidence type="ECO:0000313" key="2">
    <source>
        <dbReference type="Proteomes" id="UP000250241"/>
    </source>
</evidence>
<organism evidence="1 2">
    <name type="scientific">Rothia aeria</name>
    <dbReference type="NCBI Taxonomy" id="172042"/>
    <lineage>
        <taxon>Bacteria</taxon>
        <taxon>Bacillati</taxon>
        <taxon>Actinomycetota</taxon>
        <taxon>Actinomycetes</taxon>
        <taxon>Micrococcales</taxon>
        <taxon>Micrococcaceae</taxon>
        <taxon>Rothia</taxon>
    </lineage>
</organism>
<dbReference type="GeneID" id="93860677"/>
<sequence>MQQNLTPIIAALANSDCQRMYAQIVLGQAPESPNRRERKLIDRLKTVGLVTEDPAGSLILTDVFTEYLLAGKHERGQETVGVQRFLVKGRVQRWPSRAEDKDALLRWIITESIAESERLAESELNDRIRRYTEDPALVRRYGVDFGMLRRDPATQIYYLSQ</sequence>
<protein>
    <submittedName>
        <fullName evidence="1">Uncharacterized protein</fullName>
    </submittedName>
</protein>
<reference evidence="1 2" key="1">
    <citation type="submission" date="2016-10" db="EMBL/GenBank/DDBJ databases">
        <title>Genome sequence of Rothia aeria strain JCM11412.</title>
        <authorList>
            <person name="Nambu T."/>
        </authorList>
    </citation>
    <scope>NUCLEOTIDE SEQUENCE [LARGE SCALE GENOMIC DNA]</scope>
    <source>
        <strain evidence="1 2">JCM 11412</strain>
    </source>
</reference>
<dbReference type="Pfam" id="PF09860">
    <property type="entry name" value="DUF2087"/>
    <property type="match status" value="1"/>
</dbReference>
<dbReference type="InterPro" id="IPR018656">
    <property type="entry name" value="DUF2087"/>
</dbReference>
<proteinExistence type="predicted"/>
<gene>
    <name evidence="1" type="ORF">RA11412_1979</name>
</gene>
<keyword evidence="2" id="KW-1185">Reference proteome</keyword>
<dbReference type="KEGG" id="raj:RA11412_1979"/>
<accession>A0A2Z5R0L8</accession>
<name>A0A2Z5R0L8_9MICC</name>